<reference evidence="1" key="2">
    <citation type="journal article" date="2015" name="Data Brief">
        <title>Shoot transcriptome of the giant reed, Arundo donax.</title>
        <authorList>
            <person name="Barrero R.A."/>
            <person name="Guerrero F.D."/>
            <person name="Moolhuijzen P."/>
            <person name="Goolsby J.A."/>
            <person name="Tidwell J."/>
            <person name="Bellgard S.E."/>
            <person name="Bellgard M.I."/>
        </authorList>
    </citation>
    <scope>NUCLEOTIDE SEQUENCE</scope>
    <source>
        <tissue evidence="1">Shoot tissue taken approximately 20 cm above the soil surface</tissue>
    </source>
</reference>
<dbReference type="EMBL" id="GBRH01236155">
    <property type="protein sequence ID" value="JAD61740.1"/>
    <property type="molecule type" value="Transcribed_RNA"/>
</dbReference>
<evidence type="ECO:0000313" key="1">
    <source>
        <dbReference type="EMBL" id="JAD61740.1"/>
    </source>
</evidence>
<sequence>MRPRRELLDGPAP</sequence>
<accession>A0A0A9BKK0</accession>
<protein>
    <submittedName>
        <fullName evidence="1">Uncharacterized protein</fullName>
    </submittedName>
</protein>
<reference evidence="1" key="1">
    <citation type="submission" date="2014-09" db="EMBL/GenBank/DDBJ databases">
        <authorList>
            <person name="Magalhaes I.L.F."/>
            <person name="Oliveira U."/>
            <person name="Santos F.R."/>
            <person name="Vidigal T.H.D.A."/>
            <person name="Brescovit A.D."/>
            <person name="Santos A.J."/>
        </authorList>
    </citation>
    <scope>NUCLEOTIDE SEQUENCE</scope>
    <source>
        <tissue evidence="1">Shoot tissue taken approximately 20 cm above the soil surface</tissue>
    </source>
</reference>
<name>A0A0A9BKK0_ARUDO</name>
<proteinExistence type="predicted"/>
<organism evidence="1">
    <name type="scientific">Arundo donax</name>
    <name type="common">Giant reed</name>
    <name type="synonym">Donax arundinaceus</name>
    <dbReference type="NCBI Taxonomy" id="35708"/>
    <lineage>
        <taxon>Eukaryota</taxon>
        <taxon>Viridiplantae</taxon>
        <taxon>Streptophyta</taxon>
        <taxon>Embryophyta</taxon>
        <taxon>Tracheophyta</taxon>
        <taxon>Spermatophyta</taxon>
        <taxon>Magnoliopsida</taxon>
        <taxon>Liliopsida</taxon>
        <taxon>Poales</taxon>
        <taxon>Poaceae</taxon>
        <taxon>PACMAD clade</taxon>
        <taxon>Arundinoideae</taxon>
        <taxon>Arundineae</taxon>
        <taxon>Arundo</taxon>
    </lineage>
</organism>